<sequence>MANSSEGVKRGWKLILQRFVWEYKVSRAINRITFSFDEFEQTNHFNCSWIIPQWFLIYLRLVVFLYLLIMLGLDVSNYYNLGYAMYWGVYVTNWTYAVTIIYYFFATTSTIYSYANNSIGRKKYIKSLELTNSPSIGGRIHLRLDGNDISHQINRPRGSIMNVLDRKFDHIDYSKHKEQVVVSDHTTNGYSSSPKNIQISEVQMVDLNLENSNNSNRNKEASYGHASIVSISTNFESPNNLNKNAINDKSEHKNEVNEYILPKKTKNIFKRYFNHLQSHMFIIKYCKETDRPHFADEINQRMDNTTTNINLPLLIRLMWVFHAIAFPASFIVSIVYWSMSIISPVGVDGFSFLTFNKHGLTAVLLSLDTYFTTIPFFISQAFYSFLYCVIYMIFTIVYYILKLPNPQSQDDLGFIYSAINFADPAVSVPCSIGIFLLLFVTANILWFFVGFSRNHIIDPLPSDDVSSKEFRVNHYV</sequence>
<dbReference type="PANTHER" id="PTHR12242">
    <property type="entry name" value="OS02G0130600 PROTEIN-RELATED"/>
    <property type="match status" value="1"/>
</dbReference>
<evidence type="ECO:0000313" key="3">
    <source>
        <dbReference type="Proteomes" id="UP000186176"/>
    </source>
</evidence>
<keyword evidence="1" id="KW-0812">Transmembrane</keyword>
<accession>A0A1J4MIY1</accession>
<feature type="transmembrane region" description="Helical" evidence="1">
    <location>
        <begin position="93"/>
        <end position="115"/>
    </location>
</feature>
<feature type="transmembrane region" description="Helical" evidence="1">
    <location>
        <begin position="359"/>
        <end position="378"/>
    </location>
</feature>
<dbReference type="VEuPathDB" id="CryptoDB:cubi_03683"/>
<reference evidence="2 3" key="1">
    <citation type="submission" date="2016-10" db="EMBL/GenBank/DDBJ databases">
        <title>Reductive evolution of mitochondrial metabolism and differential evolution of invasion-related proteins in Cryptosporidium.</title>
        <authorList>
            <person name="Liu S."/>
            <person name="Roellig D.M."/>
            <person name="Guo Y."/>
            <person name="Li N."/>
            <person name="Frace M.A."/>
            <person name="Tang K."/>
            <person name="Zhang L."/>
            <person name="Feng Y."/>
            <person name="Xiao L."/>
        </authorList>
    </citation>
    <scope>NUCLEOTIDE SEQUENCE [LARGE SCALE GENOMIC DNA]</scope>
    <source>
        <strain evidence="2">39726</strain>
    </source>
</reference>
<feature type="transmembrane region" description="Helical" evidence="1">
    <location>
        <begin position="426"/>
        <end position="449"/>
    </location>
</feature>
<dbReference type="EMBL" id="LRBP01000019">
    <property type="protein sequence ID" value="OII72813.1"/>
    <property type="molecule type" value="Genomic_DNA"/>
</dbReference>
<evidence type="ECO:0000256" key="1">
    <source>
        <dbReference type="SAM" id="Phobius"/>
    </source>
</evidence>
<feature type="transmembrane region" description="Helical" evidence="1">
    <location>
        <begin position="317"/>
        <end position="339"/>
    </location>
</feature>
<name>A0A1J4MIY1_9CRYT</name>
<organism evidence="2 3">
    <name type="scientific">Cryptosporidium ubiquitum</name>
    <dbReference type="NCBI Taxonomy" id="857276"/>
    <lineage>
        <taxon>Eukaryota</taxon>
        <taxon>Sar</taxon>
        <taxon>Alveolata</taxon>
        <taxon>Apicomplexa</taxon>
        <taxon>Conoidasida</taxon>
        <taxon>Coccidia</taxon>
        <taxon>Eucoccidiorida</taxon>
        <taxon>Eimeriorina</taxon>
        <taxon>Cryptosporidiidae</taxon>
        <taxon>Cryptosporidium</taxon>
    </lineage>
</organism>
<proteinExistence type="predicted"/>
<keyword evidence="1" id="KW-1133">Transmembrane helix</keyword>
<dbReference type="GeneID" id="39980476"/>
<feature type="transmembrane region" description="Helical" evidence="1">
    <location>
        <begin position="54"/>
        <end position="73"/>
    </location>
</feature>
<dbReference type="Proteomes" id="UP000186176">
    <property type="component" value="Unassembled WGS sequence"/>
</dbReference>
<dbReference type="OrthoDB" id="419711at2759"/>
<protein>
    <submittedName>
        <fullName evidence="2">Uncharacterized protein</fullName>
    </submittedName>
</protein>
<dbReference type="GO" id="GO:0016020">
    <property type="term" value="C:membrane"/>
    <property type="evidence" value="ECO:0007669"/>
    <property type="project" value="TreeGrafter"/>
</dbReference>
<feature type="transmembrane region" description="Helical" evidence="1">
    <location>
        <begin position="385"/>
        <end position="401"/>
    </location>
</feature>
<gene>
    <name evidence="2" type="ORF">cubi_03683</name>
</gene>
<keyword evidence="1" id="KW-0472">Membrane</keyword>
<dbReference type="PANTHER" id="PTHR12242:SF1">
    <property type="entry name" value="MYND-TYPE DOMAIN-CONTAINING PROTEIN"/>
    <property type="match status" value="1"/>
</dbReference>
<dbReference type="AlphaFoldDB" id="A0A1J4MIY1"/>
<evidence type="ECO:0000313" key="2">
    <source>
        <dbReference type="EMBL" id="OII72813.1"/>
    </source>
</evidence>
<keyword evidence="3" id="KW-1185">Reference proteome</keyword>
<comment type="caution">
    <text evidence="2">The sequence shown here is derived from an EMBL/GenBank/DDBJ whole genome shotgun (WGS) entry which is preliminary data.</text>
</comment>
<dbReference type="RefSeq" id="XP_028874194.1">
    <property type="nucleotide sequence ID" value="XM_029020697.1"/>
</dbReference>